<accession>A0A2A2L5X6</accession>
<gene>
    <name evidence="1" type="ORF">WR25_22335</name>
</gene>
<name>A0A2A2L5X6_9BILA</name>
<dbReference type="Proteomes" id="UP000218231">
    <property type="component" value="Unassembled WGS sequence"/>
</dbReference>
<protein>
    <submittedName>
        <fullName evidence="1">Uncharacterized protein</fullName>
    </submittedName>
</protein>
<reference evidence="1 2" key="1">
    <citation type="journal article" date="2017" name="Curr. Biol.">
        <title>Genome architecture and evolution of a unichromosomal asexual nematode.</title>
        <authorList>
            <person name="Fradin H."/>
            <person name="Zegar C."/>
            <person name="Gutwein M."/>
            <person name="Lucas J."/>
            <person name="Kovtun M."/>
            <person name="Corcoran D."/>
            <person name="Baugh L.R."/>
            <person name="Kiontke K."/>
            <person name="Gunsalus K."/>
            <person name="Fitch D.H."/>
            <person name="Piano F."/>
        </authorList>
    </citation>
    <scope>NUCLEOTIDE SEQUENCE [LARGE SCALE GENOMIC DNA]</scope>
    <source>
        <strain evidence="1">PF1309</strain>
    </source>
</reference>
<sequence>MCLIDPNNIHNPSQKEEMSGGFQIANMEALRAALMEVDKDVTHDTPFHMLIKSAVKAINEYAVGFFLNEFYSML</sequence>
<organism evidence="1 2">
    <name type="scientific">Diploscapter pachys</name>
    <dbReference type="NCBI Taxonomy" id="2018661"/>
    <lineage>
        <taxon>Eukaryota</taxon>
        <taxon>Metazoa</taxon>
        <taxon>Ecdysozoa</taxon>
        <taxon>Nematoda</taxon>
        <taxon>Chromadorea</taxon>
        <taxon>Rhabditida</taxon>
        <taxon>Rhabditina</taxon>
        <taxon>Rhabditomorpha</taxon>
        <taxon>Rhabditoidea</taxon>
        <taxon>Rhabditidae</taxon>
        <taxon>Diploscapter</taxon>
    </lineage>
</organism>
<evidence type="ECO:0000313" key="2">
    <source>
        <dbReference type="Proteomes" id="UP000218231"/>
    </source>
</evidence>
<dbReference type="EMBL" id="LIAE01007168">
    <property type="protein sequence ID" value="PAV81467.1"/>
    <property type="molecule type" value="Genomic_DNA"/>
</dbReference>
<proteinExistence type="predicted"/>
<keyword evidence="2" id="KW-1185">Reference proteome</keyword>
<comment type="caution">
    <text evidence="1">The sequence shown here is derived from an EMBL/GenBank/DDBJ whole genome shotgun (WGS) entry which is preliminary data.</text>
</comment>
<evidence type="ECO:0000313" key="1">
    <source>
        <dbReference type="EMBL" id="PAV81467.1"/>
    </source>
</evidence>
<dbReference type="AlphaFoldDB" id="A0A2A2L5X6"/>